<dbReference type="InterPro" id="IPR032474">
    <property type="entry name" value="Argonaute_N"/>
</dbReference>
<dbReference type="Gene3D" id="3.40.50.2300">
    <property type="match status" value="1"/>
</dbReference>
<dbReference type="SMART" id="SM00949">
    <property type="entry name" value="PAZ"/>
    <property type="match status" value="1"/>
</dbReference>
<sequence>MPVYNGSQKRARPLPPLTRKWTPNSFHKLTSSPSATIALFTRSFGIDVAVSVLSFAGETLLYTATKMTEKVCVVDRIESEMSALSLSKGATQIPAKKKAAQAPGQPVQLMTNVYKLALQKAPIYRFDVDIVLKMGDRSIKVVKKDAQDYLAVNHKDQAKATFLKVVEKHRDVFGKRQDLFYDLQSTLFSISKLPITEKSGREFILSTDDLPGVFGRVDAISFIVKPVTDKYQMTMDDLSFLNTSDVKSLKHDLAQFLEIASSQHALFDEDHVSFTTGISYVKSSGQPVNYEPSKLLCSGVQKSARFVEGLGSAEATLVLDSNKACFHKEGQTLYAKATQSIRNWPRDDRVNPRDVTSISKQFKGLYVETNLQRVRQYEISGIIAQNSKQITFDCQGQKVSVFEYFAKQYGKRLQHPDAPLAISKHKFKGKTETTHLPLELCMVLPNQRVKKDQETPQQTASVIKLCAIVPSRRKEDIRFQADKLGLWKPHTFPFSVEANPLVVQGRHLPPPSIQYGGQATVTVNPNTGKWQAIKGQNKNARLPFAIPGNCRIPGVDKWPWAVAYLVQDDRGMDKLAENFARAIDAECTARGMKSFPRPLIKSISPNELELGNPDNFFAKLSQNKIRFCLLIEDDHYSYHGLIKANEQKFKVITQDVKLSTVNDFKFNLGYQSGYGKGQTLENLCLKTNVKLGGLNHILKAPQGFDKIFAKNRMYVGLGISHGSPLTEFQKARGQKAVPSVIGICANHLGAHVQALAGDYFYQEAREDKMVSSLAKIFDTYAAMFKKVRPEINEVYVFRVGASEGQYSEILQNEVPLMRAGLKAAGVNAKLTLVVPSKTHHLRMYPAQIKAEDKAPFQNVKPGTVVDSRIVHPKFPEFFLTSHQTLQGTANTPRYNILVDDAAVPIHEHEMTAYAWSYGHQIVGLPTSLPAPAYIASSYAERGRVIAQQYDLMNPAFLDDNAHQDFDKMTQALSMGPFNRYRVNA</sequence>
<accession>A0AA39HID0</accession>
<feature type="domain" description="Piwi" evidence="3">
    <location>
        <begin position="625"/>
        <end position="939"/>
    </location>
</feature>
<gene>
    <name evidence="4" type="ORF">QR680_018567</name>
</gene>
<comment type="caution">
    <text evidence="4">The sequence shown here is derived from an EMBL/GenBank/DDBJ whole genome shotgun (WGS) entry which is preliminary data.</text>
</comment>
<dbReference type="InterPro" id="IPR036085">
    <property type="entry name" value="PAZ_dom_sf"/>
</dbReference>
<proteinExistence type="inferred from homology"/>
<dbReference type="EMBL" id="JAUCMV010000004">
    <property type="protein sequence ID" value="KAK0406432.1"/>
    <property type="molecule type" value="Genomic_DNA"/>
</dbReference>
<reference evidence="4" key="1">
    <citation type="submission" date="2023-06" db="EMBL/GenBank/DDBJ databases">
        <title>Genomic analysis of the entomopathogenic nematode Steinernema hermaphroditum.</title>
        <authorList>
            <person name="Schwarz E.M."/>
            <person name="Heppert J.K."/>
            <person name="Baniya A."/>
            <person name="Schwartz H.T."/>
            <person name="Tan C.-H."/>
            <person name="Antoshechkin I."/>
            <person name="Sternberg P.W."/>
            <person name="Goodrich-Blair H."/>
            <person name="Dillman A.R."/>
        </authorList>
    </citation>
    <scope>NUCLEOTIDE SEQUENCE</scope>
    <source>
        <strain evidence="4">PS9179</strain>
        <tissue evidence="4">Whole animal</tissue>
    </source>
</reference>
<dbReference type="SMART" id="SM00950">
    <property type="entry name" value="Piwi"/>
    <property type="match status" value="1"/>
</dbReference>
<dbReference type="GO" id="GO:0003723">
    <property type="term" value="F:RNA binding"/>
    <property type="evidence" value="ECO:0007669"/>
    <property type="project" value="InterPro"/>
</dbReference>
<dbReference type="Pfam" id="PF16486">
    <property type="entry name" value="ArgoN"/>
    <property type="match status" value="1"/>
</dbReference>
<dbReference type="PROSITE" id="PS50821">
    <property type="entry name" value="PAZ"/>
    <property type="match status" value="1"/>
</dbReference>
<dbReference type="AlphaFoldDB" id="A0AA39HID0"/>
<dbReference type="PANTHER" id="PTHR22891">
    <property type="entry name" value="EUKARYOTIC TRANSLATION INITIATION FACTOR 2C"/>
    <property type="match status" value="1"/>
</dbReference>
<evidence type="ECO:0000259" key="3">
    <source>
        <dbReference type="PROSITE" id="PS50822"/>
    </source>
</evidence>
<dbReference type="InterPro" id="IPR003100">
    <property type="entry name" value="PAZ_dom"/>
</dbReference>
<dbReference type="Gene3D" id="3.30.420.10">
    <property type="entry name" value="Ribonuclease H-like superfamily/Ribonuclease H"/>
    <property type="match status" value="1"/>
</dbReference>
<dbReference type="InterPro" id="IPR036397">
    <property type="entry name" value="RNaseH_sf"/>
</dbReference>
<dbReference type="Gene3D" id="2.170.260.10">
    <property type="entry name" value="paz domain"/>
    <property type="match status" value="1"/>
</dbReference>
<organism evidence="4 5">
    <name type="scientific">Steinernema hermaphroditum</name>
    <dbReference type="NCBI Taxonomy" id="289476"/>
    <lineage>
        <taxon>Eukaryota</taxon>
        <taxon>Metazoa</taxon>
        <taxon>Ecdysozoa</taxon>
        <taxon>Nematoda</taxon>
        <taxon>Chromadorea</taxon>
        <taxon>Rhabditida</taxon>
        <taxon>Tylenchina</taxon>
        <taxon>Panagrolaimomorpha</taxon>
        <taxon>Strongyloidoidea</taxon>
        <taxon>Steinernematidae</taxon>
        <taxon>Steinernema</taxon>
    </lineage>
</organism>
<evidence type="ECO:0000259" key="2">
    <source>
        <dbReference type="PROSITE" id="PS50821"/>
    </source>
</evidence>
<dbReference type="Proteomes" id="UP001175271">
    <property type="component" value="Unassembled WGS sequence"/>
</dbReference>
<evidence type="ECO:0008006" key="6">
    <source>
        <dbReference type="Google" id="ProtNLM"/>
    </source>
</evidence>
<evidence type="ECO:0000313" key="5">
    <source>
        <dbReference type="Proteomes" id="UP001175271"/>
    </source>
</evidence>
<dbReference type="InterPro" id="IPR012337">
    <property type="entry name" value="RNaseH-like_sf"/>
</dbReference>
<dbReference type="SUPFAM" id="SSF101690">
    <property type="entry name" value="PAZ domain"/>
    <property type="match status" value="1"/>
</dbReference>
<protein>
    <recommendedName>
        <fullName evidence="6">Piwi domain-containing protein</fullName>
    </recommendedName>
</protein>
<dbReference type="InterPro" id="IPR003165">
    <property type="entry name" value="Piwi"/>
</dbReference>
<name>A0AA39HID0_9BILA</name>
<feature type="domain" description="PAZ" evidence="2">
    <location>
        <begin position="345"/>
        <end position="445"/>
    </location>
</feature>
<dbReference type="Pfam" id="PF02171">
    <property type="entry name" value="Piwi"/>
    <property type="match status" value="1"/>
</dbReference>
<evidence type="ECO:0000313" key="4">
    <source>
        <dbReference type="EMBL" id="KAK0406432.1"/>
    </source>
</evidence>
<dbReference type="Pfam" id="PF02170">
    <property type="entry name" value="PAZ"/>
    <property type="match status" value="1"/>
</dbReference>
<keyword evidence="5" id="KW-1185">Reference proteome</keyword>
<dbReference type="SUPFAM" id="SSF53098">
    <property type="entry name" value="Ribonuclease H-like"/>
    <property type="match status" value="1"/>
</dbReference>
<comment type="similarity">
    <text evidence="1">Belongs to the argonaute family.</text>
</comment>
<dbReference type="PROSITE" id="PS50822">
    <property type="entry name" value="PIWI"/>
    <property type="match status" value="1"/>
</dbReference>
<evidence type="ECO:0000256" key="1">
    <source>
        <dbReference type="RuleBase" id="RU361178"/>
    </source>
</evidence>
<dbReference type="CDD" id="cd02846">
    <property type="entry name" value="PAZ_argonaute_like"/>
    <property type="match status" value="1"/>
</dbReference>